<name>S5M8R1_9CAUD</name>
<organism evidence="1 2">
    <name type="scientific">Bacillus phage JL</name>
    <dbReference type="NCBI Taxonomy" id="1296655"/>
    <lineage>
        <taxon>Viruses</taxon>
        <taxon>Duplodnaviria</taxon>
        <taxon>Heunggongvirae</taxon>
        <taxon>Uroviricota</taxon>
        <taxon>Caudoviricetes</taxon>
        <taxon>Herelleviridae</taxon>
        <taxon>Spounavirinae</taxon>
        <taxon>Siminovitchvirus</taxon>
        <taxon>Siminovitchvirus JL</taxon>
    </lineage>
</organism>
<dbReference type="GeneID" id="26642133"/>
<dbReference type="RefSeq" id="YP_009215795.1">
    <property type="nucleotide sequence ID" value="NC_028982.1"/>
</dbReference>
<dbReference type="EMBL" id="KC595512">
    <property type="protein sequence ID" value="AGR46898.1"/>
    <property type="molecule type" value="Genomic_DNA"/>
</dbReference>
<accession>S5M8R1</accession>
<proteinExistence type="predicted"/>
<gene>
    <name evidence="1" type="ORF">JL_15</name>
</gene>
<protein>
    <submittedName>
        <fullName evidence="1">Uncharacterized protein</fullName>
    </submittedName>
</protein>
<dbReference type="KEGG" id="vg:26642133"/>
<dbReference type="Proteomes" id="UP000015092">
    <property type="component" value="Segment"/>
</dbReference>
<reference evidence="1 2" key="1">
    <citation type="journal article" date="2014" name="Genome Announc.">
        <title>Genome Sequences of Three Novel Bacillus cereus Bacteriophages.</title>
        <authorList>
            <person name="Grose J.H."/>
            <person name="Jensen J.D."/>
            <person name="Merrill B.D."/>
            <person name="Fisher J.N."/>
            <person name="Burnett S.H."/>
            <person name="Breakwell D.P."/>
        </authorList>
    </citation>
    <scope>NUCLEOTIDE SEQUENCE [LARGE SCALE GENOMIC DNA]</scope>
</reference>
<sequence>MKDTLRNLIQEKVAAEINKLIENEWLYASDCSQEDIGAIVALTLEEIANHTIPKRVGYHFNTGWYTEDDKYL</sequence>
<evidence type="ECO:0000313" key="1">
    <source>
        <dbReference type="EMBL" id="AGR46898.1"/>
    </source>
</evidence>
<evidence type="ECO:0000313" key="2">
    <source>
        <dbReference type="Proteomes" id="UP000015092"/>
    </source>
</evidence>
<keyword evidence="2" id="KW-1185">Reference proteome</keyword>